<dbReference type="Proteomes" id="UP001597601">
    <property type="component" value="Unassembled WGS sequence"/>
</dbReference>
<accession>A0ABW5XII8</accession>
<reference evidence="3" key="1">
    <citation type="journal article" date="2019" name="Int. J. Syst. Evol. Microbiol.">
        <title>The Global Catalogue of Microorganisms (GCM) 10K type strain sequencing project: providing services to taxonomists for standard genome sequencing and annotation.</title>
        <authorList>
            <consortium name="The Broad Institute Genomics Platform"/>
            <consortium name="The Broad Institute Genome Sequencing Center for Infectious Disease"/>
            <person name="Wu L."/>
            <person name="Ma J."/>
        </authorList>
    </citation>
    <scope>NUCLEOTIDE SEQUENCE [LARGE SCALE GENOMIC DNA]</scope>
    <source>
        <strain evidence="3">KCTC 52232</strain>
    </source>
</reference>
<dbReference type="RefSeq" id="WP_377123112.1">
    <property type="nucleotide sequence ID" value="NZ_JBHUON010000002.1"/>
</dbReference>
<dbReference type="EMBL" id="JBHUON010000002">
    <property type="protein sequence ID" value="MFD2863515.1"/>
    <property type="molecule type" value="Genomic_DNA"/>
</dbReference>
<organism evidence="2 3">
    <name type="scientific">Mucilaginibacter antarcticus</name>
    <dbReference type="NCBI Taxonomy" id="1855725"/>
    <lineage>
        <taxon>Bacteria</taxon>
        <taxon>Pseudomonadati</taxon>
        <taxon>Bacteroidota</taxon>
        <taxon>Sphingobacteriia</taxon>
        <taxon>Sphingobacteriales</taxon>
        <taxon>Sphingobacteriaceae</taxon>
        <taxon>Mucilaginibacter</taxon>
    </lineage>
</organism>
<evidence type="ECO:0000256" key="1">
    <source>
        <dbReference type="SAM" id="SignalP"/>
    </source>
</evidence>
<keyword evidence="3" id="KW-1185">Reference proteome</keyword>
<proteinExistence type="predicted"/>
<evidence type="ECO:0000313" key="3">
    <source>
        <dbReference type="Proteomes" id="UP001597601"/>
    </source>
</evidence>
<protein>
    <submittedName>
        <fullName evidence="2">Uncharacterized protein</fullName>
    </submittedName>
</protein>
<feature type="chain" id="PRO_5045773134" evidence="1">
    <location>
        <begin position="26"/>
        <end position="263"/>
    </location>
</feature>
<sequence length="263" mass="28553">MTPKFYIKQMVLAGAVALFAITVKAQNAATFKIKFLPNTVYTATLTEEFVIYGKYGDKMCVSSTSVDTVQTGRAGASNKYPVTIKFTYKNARFNGEPTYNKPGYLNNRLIIGTVSQIGLISIETIPGAIDVEKASRDVFKELSSYQGNIQFPDNEIKVGESFVRTHKQQIPSDTSTLAIITTYKLVSIKGGLAQFNTTMVANSSLGGITVTAAGSGIIVFDLNASQIRKIRSELDLTYNDAMPGTQNSGLMPKVKIINTVDSN</sequence>
<evidence type="ECO:0000313" key="2">
    <source>
        <dbReference type="EMBL" id="MFD2863515.1"/>
    </source>
</evidence>
<gene>
    <name evidence="2" type="ORF">ACFSYC_02340</name>
</gene>
<comment type="caution">
    <text evidence="2">The sequence shown here is derived from an EMBL/GenBank/DDBJ whole genome shotgun (WGS) entry which is preliminary data.</text>
</comment>
<feature type="signal peptide" evidence="1">
    <location>
        <begin position="1"/>
        <end position="25"/>
    </location>
</feature>
<keyword evidence="1" id="KW-0732">Signal</keyword>
<name>A0ABW5XII8_9SPHI</name>